<dbReference type="RefSeq" id="WP_118254030.1">
    <property type="nucleotide sequence ID" value="NZ_QRKB01000006.1"/>
</dbReference>
<organism evidence="3 4">
    <name type="scientific">Segatella copri</name>
    <dbReference type="NCBI Taxonomy" id="165179"/>
    <lineage>
        <taxon>Bacteria</taxon>
        <taxon>Pseudomonadati</taxon>
        <taxon>Bacteroidota</taxon>
        <taxon>Bacteroidia</taxon>
        <taxon>Bacteroidales</taxon>
        <taxon>Prevotellaceae</taxon>
        <taxon>Segatella</taxon>
    </lineage>
</organism>
<accession>A0A3R6HSS5</accession>
<dbReference type="InterPro" id="IPR039514">
    <property type="entry name" value="6GAL-like"/>
</dbReference>
<dbReference type="PANTHER" id="PTHR42767:SF1">
    <property type="entry name" value="ENDO-BETA-1,6-GALACTANASE-LIKE DOMAIN-CONTAINING PROTEIN"/>
    <property type="match status" value="1"/>
</dbReference>
<dbReference type="Gene3D" id="3.20.20.80">
    <property type="entry name" value="Glycosidases"/>
    <property type="match status" value="1"/>
</dbReference>
<dbReference type="SUPFAM" id="SSF51445">
    <property type="entry name" value="(Trans)glycosidases"/>
    <property type="match status" value="1"/>
</dbReference>
<dbReference type="EMBL" id="QRKB01000006">
    <property type="protein sequence ID" value="RHH84084.1"/>
    <property type="molecule type" value="Genomic_DNA"/>
</dbReference>
<keyword evidence="1" id="KW-0732">Signal</keyword>
<dbReference type="Pfam" id="PF14587">
    <property type="entry name" value="Glyco_hydr_30_2"/>
    <property type="match status" value="1"/>
</dbReference>
<evidence type="ECO:0000313" key="4">
    <source>
        <dbReference type="Proteomes" id="UP000284548"/>
    </source>
</evidence>
<dbReference type="PANTHER" id="PTHR42767">
    <property type="entry name" value="ENDO-BETA-1,6-GALACTANASE"/>
    <property type="match status" value="1"/>
</dbReference>
<evidence type="ECO:0000256" key="1">
    <source>
        <dbReference type="SAM" id="SignalP"/>
    </source>
</evidence>
<keyword evidence="3" id="KW-0858">Xylan degradation</keyword>
<evidence type="ECO:0000259" key="2">
    <source>
        <dbReference type="Pfam" id="PF14587"/>
    </source>
</evidence>
<keyword evidence="3" id="KW-0378">Hydrolase</keyword>
<proteinExistence type="predicted"/>
<reference evidence="3 4" key="1">
    <citation type="submission" date="2018-08" db="EMBL/GenBank/DDBJ databases">
        <title>A genome reference for cultivated species of the human gut microbiota.</title>
        <authorList>
            <person name="Zou Y."/>
            <person name="Xue W."/>
            <person name="Luo G."/>
        </authorList>
    </citation>
    <scope>NUCLEOTIDE SEQUENCE [LARGE SCALE GENOMIC DNA]</scope>
    <source>
        <strain evidence="3 4">AM16-54</strain>
    </source>
</reference>
<dbReference type="InterPro" id="IPR017853">
    <property type="entry name" value="GH"/>
</dbReference>
<name>A0A3R6HSS5_9BACT</name>
<feature type="domain" description="Endo-beta-1,6-galactanase-like" evidence="2">
    <location>
        <begin position="26"/>
        <end position="381"/>
    </location>
</feature>
<keyword evidence="3" id="KW-0326">Glycosidase</keyword>
<dbReference type="InterPro" id="IPR013780">
    <property type="entry name" value="Glyco_hydro_b"/>
</dbReference>
<dbReference type="InterPro" id="IPR039743">
    <property type="entry name" value="6GAL/EXGAL"/>
</dbReference>
<protein>
    <submittedName>
        <fullName evidence="3">Xylanase</fullName>
    </submittedName>
</protein>
<keyword evidence="3" id="KW-0119">Carbohydrate metabolism</keyword>
<keyword evidence="3" id="KW-0624">Polysaccharide degradation</keyword>
<dbReference type="AlphaFoldDB" id="A0A3R6HSS5"/>
<feature type="chain" id="PRO_5018602565" evidence="1">
    <location>
        <begin position="22"/>
        <end position="584"/>
    </location>
</feature>
<dbReference type="GO" id="GO:0004553">
    <property type="term" value="F:hydrolase activity, hydrolyzing O-glycosyl compounds"/>
    <property type="evidence" value="ECO:0007669"/>
    <property type="project" value="InterPro"/>
</dbReference>
<sequence length="584" mass="65534">MKKTSIFSLTAALMMTANLYAQSSYKVTVNPNICYQTIADFGSSDCWTADFVGKYFSDAEKEKSAKWLFSQEMDADGNPEGIGLSMWRVNLGAGSAEQGSQSGIEDITRRGYCYLDANGNYDWTKSAGQQYFMQQAKKYGVDHFLLFSNSAPVQFTKNGKACANKGVSGSNLADNHYADFAKFLTTTTKHFTDKGYNITLIDPVNEPQYDWTEGQEGSPWTNECIAKLARELDKSITDQGLSAQILLPEACQWKALYQDGTEKRANNQIEAFFNTSNSSTYIGDLKNLKRAIAGHSYWTFGTNADLKDIRQNVWNKAQEYNLDVYQTEWSMLDKEPSTSAGFPSSYDAASYMDISLYMGKLIHCDLTYGNMASWSYWTSFAQEKWGQKNRFYLLRMNTQVDNNNESYGDIQNGGTITDNSNLWVLGNYSRFIRPGYKRIDHITNKEENLNKLLGSAYLSPDGKRIVLVYVNMMASQNSVRINIEGQKAAKDINVYRTSAKENLKHIKSSFSLDKLIAIPTKSVVTIVIDFEDAINTGISHIKADKAGSNDIYSIEGKLVRKHADSTEGLAKGIYIQNGKKFVIK</sequence>
<dbReference type="Proteomes" id="UP000284548">
    <property type="component" value="Unassembled WGS sequence"/>
</dbReference>
<evidence type="ECO:0000313" key="3">
    <source>
        <dbReference type="EMBL" id="RHH84084.1"/>
    </source>
</evidence>
<feature type="signal peptide" evidence="1">
    <location>
        <begin position="1"/>
        <end position="21"/>
    </location>
</feature>
<comment type="caution">
    <text evidence="3">The sequence shown here is derived from an EMBL/GenBank/DDBJ whole genome shotgun (WGS) entry which is preliminary data.</text>
</comment>
<dbReference type="Gene3D" id="2.60.40.1180">
    <property type="entry name" value="Golgi alpha-mannosidase II"/>
    <property type="match status" value="1"/>
</dbReference>
<dbReference type="GO" id="GO:0045493">
    <property type="term" value="P:xylan catabolic process"/>
    <property type="evidence" value="ECO:0007669"/>
    <property type="project" value="UniProtKB-KW"/>
</dbReference>
<gene>
    <name evidence="3" type="ORF">DW192_04245</name>
</gene>